<organism evidence="5 6">
    <name type="scientific">Geodermatophilus telluris</name>
    <dbReference type="NCBI Taxonomy" id="1190417"/>
    <lineage>
        <taxon>Bacteria</taxon>
        <taxon>Bacillati</taxon>
        <taxon>Actinomycetota</taxon>
        <taxon>Actinomycetes</taxon>
        <taxon>Geodermatophilales</taxon>
        <taxon>Geodermatophilaceae</taxon>
        <taxon>Geodermatophilus</taxon>
    </lineage>
</organism>
<dbReference type="PANTHER" id="PTHR43464">
    <property type="entry name" value="METHYLTRANSFERASE"/>
    <property type="match status" value="1"/>
</dbReference>
<keyword evidence="6" id="KW-1185">Reference proteome</keyword>
<dbReference type="RefSeq" id="WP_091367219.1">
    <property type="nucleotide sequence ID" value="NZ_FMZF01000005.1"/>
</dbReference>
<evidence type="ECO:0000256" key="3">
    <source>
        <dbReference type="ARBA" id="ARBA00022691"/>
    </source>
</evidence>
<evidence type="ECO:0000256" key="1">
    <source>
        <dbReference type="ARBA" id="ARBA00022603"/>
    </source>
</evidence>
<gene>
    <name evidence="5" type="ORF">SAMN05660690_3472</name>
</gene>
<dbReference type="Gene3D" id="3.40.50.150">
    <property type="entry name" value="Vaccinia Virus protein VP39"/>
    <property type="match status" value="1"/>
</dbReference>
<dbReference type="Pfam" id="PF08241">
    <property type="entry name" value="Methyltransf_11"/>
    <property type="match status" value="1"/>
</dbReference>
<sequence>MSAPAPSTGEQLPVRTAAVWAALDPLVAAGGLLRVLDVGGGSGGFAVPLARLGHQVTVVDPSADALATLQRRAQTAGVGERVRGLQGDGDLLHELPLDDGHGAGGGYDLALCHSVLEVVDDPSATLREISRALRPGGQVSIATANRAGAVLARALGGHPKEALALLEDRDPAPGRTRPARRRFGPGDLLALVSGAGLEPGEWRGVAVVADLLDAASGADPEAVRRLELALAVASPYRDVATGLHVLAARP</sequence>
<evidence type="ECO:0000313" key="6">
    <source>
        <dbReference type="Proteomes" id="UP000199416"/>
    </source>
</evidence>
<dbReference type="EMBL" id="FMZF01000005">
    <property type="protein sequence ID" value="SDD12572.1"/>
    <property type="molecule type" value="Genomic_DNA"/>
</dbReference>
<evidence type="ECO:0000259" key="4">
    <source>
        <dbReference type="Pfam" id="PF08241"/>
    </source>
</evidence>
<protein>
    <submittedName>
        <fullName evidence="5">Methyltransferase domain-containing protein</fullName>
    </submittedName>
</protein>
<keyword evidence="1 5" id="KW-0489">Methyltransferase</keyword>
<reference evidence="6" key="1">
    <citation type="submission" date="2016-10" db="EMBL/GenBank/DDBJ databases">
        <authorList>
            <person name="Varghese N."/>
            <person name="Submissions S."/>
        </authorList>
    </citation>
    <scope>NUCLEOTIDE SEQUENCE [LARGE SCALE GENOMIC DNA]</scope>
    <source>
        <strain evidence="6">DSM 45421</strain>
    </source>
</reference>
<proteinExistence type="predicted"/>
<dbReference type="InterPro" id="IPR029063">
    <property type="entry name" value="SAM-dependent_MTases_sf"/>
</dbReference>
<dbReference type="SUPFAM" id="SSF53335">
    <property type="entry name" value="S-adenosyl-L-methionine-dependent methyltransferases"/>
    <property type="match status" value="1"/>
</dbReference>
<dbReference type="InterPro" id="IPR013216">
    <property type="entry name" value="Methyltransf_11"/>
</dbReference>
<dbReference type="GO" id="GO:0008757">
    <property type="term" value="F:S-adenosylmethionine-dependent methyltransferase activity"/>
    <property type="evidence" value="ECO:0007669"/>
    <property type="project" value="InterPro"/>
</dbReference>
<dbReference type="STRING" id="1190417.SAMN05660690_3472"/>
<evidence type="ECO:0000256" key="2">
    <source>
        <dbReference type="ARBA" id="ARBA00022679"/>
    </source>
</evidence>
<accession>A0A1G6S6L1</accession>
<keyword evidence="3" id="KW-0949">S-adenosyl-L-methionine</keyword>
<dbReference type="AlphaFoldDB" id="A0A1G6S6L1"/>
<dbReference type="Proteomes" id="UP000199416">
    <property type="component" value="Unassembled WGS sequence"/>
</dbReference>
<name>A0A1G6S6L1_9ACTN</name>
<feature type="domain" description="Methyltransferase type 11" evidence="4">
    <location>
        <begin position="36"/>
        <end position="140"/>
    </location>
</feature>
<dbReference type="PANTHER" id="PTHR43464:SF19">
    <property type="entry name" value="UBIQUINONE BIOSYNTHESIS O-METHYLTRANSFERASE, MITOCHONDRIAL"/>
    <property type="match status" value="1"/>
</dbReference>
<dbReference type="CDD" id="cd02440">
    <property type="entry name" value="AdoMet_MTases"/>
    <property type="match status" value="1"/>
</dbReference>
<evidence type="ECO:0000313" key="5">
    <source>
        <dbReference type="EMBL" id="SDD12572.1"/>
    </source>
</evidence>
<keyword evidence="2 5" id="KW-0808">Transferase</keyword>
<dbReference type="GO" id="GO:0032259">
    <property type="term" value="P:methylation"/>
    <property type="evidence" value="ECO:0007669"/>
    <property type="project" value="UniProtKB-KW"/>
</dbReference>
<dbReference type="OrthoDB" id="3366024at2"/>